<dbReference type="SMART" id="SM01158">
    <property type="entry name" value="DUF1741"/>
    <property type="match status" value="1"/>
</dbReference>
<dbReference type="GO" id="GO:0016020">
    <property type="term" value="C:membrane"/>
    <property type="evidence" value="ECO:0007669"/>
    <property type="project" value="UniProtKB-SubCell"/>
</dbReference>
<gene>
    <name evidence="6" type="ORF">MYCFIDRAFT_129541</name>
</gene>
<dbReference type="AlphaFoldDB" id="N1QD47"/>
<feature type="domain" description="Armadillo-like helical" evidence="5">
    <location>
        <begin position="404"/>
        <end position="630"/>
    </location>
</feature>
<dbReference type="GO" id="GO:0005829">
    <property type="term" value="C:cytosol"/>
    <property type="evidence" value="ECO:0007669"/>
    <property type="project" value="TreeGrafter"/>
</dbReference>
<evidence type="ECO:0000313" key="6">
    <source>
        <dbReference type="EMBL" id="EME89753.1"/>
    </source>
</evidence>
<reference evidence="6 7" key="1">
    <citation type="journal article" date="2012" name="PLoS Pathog.">
        <title>Diverse lifestyles and strategies of plant pathogenesis encoded in the genomes of eighteen Dothideomycetes fungi.</title>
        <authorList>
            <person name="Ohm R.A."/>
            <person name="Feau N."/>
            <person name="Henrissat B."/>
            <person name="Schoch C.L."/>
            <person name="Horwitz B.A."/>
            <person name="Barry K.W."/>
            <person name="Condon B.J."/>
            <person name="Copeland A.C."/>
            <person name="Dhillon B."/>
            <person name="Glaser F."/>
            <person name="Hesse C.N."/>
            <person name="Kosti I."/>
            <person name="LaButti K."/>
            <person name="Lindquist E.A."/>
            <person name="Lucas S."/>
            <person name="Salamov A.A."/>
            <person name="Bradshaw R.E."/>
            <person name="Ciuffetti L."/>
            <person name="Hamelin R.C."/>
            <person name="Kema G.H.J."/>
            <person name="Lawrence C."/>
            <person name="Scott J.A."/>
            <person name="Spatafora J.W."/>
            <person name="Turgeon B.G."/>
            <person name="de Wit P.J.G.M."/>
            <person name="Zhong S."/>
            <person name="Goodwin S.B."/>
            <person name="Grigoriev I.V."/>
        </authorList>
    </citation>
    <scope>NUCLEOTIDE SEQUENCE [LARGE SCALE GENOMIC DNA]</scope>
    <source>
        <strain evidence="6 7">CIRAD86</strain>
    </source>
</reference>
<protein>
    <recommendedName>
        <fullName evidence="5">Armadillo-like helical domain-containing protein</fullName>
    </recommendedName>
</protein>
<dbReference type="EMBL" id="KB446555">
    <property type="protein sequence ID" value="EME89753.1"/>
    <property type="molecule type" value="Genomic_DNA"/>
</dbReference>
<dbReference type="eggNOG" id="KOG4654">
    <property type="taxonomic scope" value="Eukaryota"/>
</dbReference>
<evidence type="ECO:0000256" key="3">
    <source>
        <dbReference type="ARBA" id="ARBA00022989"/>
    </source>
</evidence>
<proteinExistence type="predicted"/>
<dbReference type="PANTHER" id="PTHR13608">
    <property type="entry name" value="ARMADILLO-LIKE HELICAL DOMAIN-CONTAINING PROTEIN 3"/>
    <property type="match status" value="1"/>
</dbReference>
<dbReference type="PANTHER" id="PTHR13608:SF3">
    <property type="entry name" value="ARMADILLO-LIKE HELICAL DOMAIN-CONTAINING PROTEIN 3"/>
    <property type="match status" value="1"/>
</dbReference>
<sequence>MASSVDSPLTQQARPDVFEPKVVGLYRRLFRDVEDDDEKDGAFWTTLFLLKPDTSALRDILENTDSEFLIHTQVWHQSQQLLLHALTRVKDAEGPADENALDTLAVFFAIVLSKKFMNPSSDVIEVLAGLDNVDTVFFDLVATLDLAIKDGRSTEVRQKAVRTAIAIVAGGYHTALVSYFVHRDFFPALMKLVHQLDNPLQASEPFLLTGLLANYNKFEQPNQYRVRFADFVNEETMIRVVQSVAWTTSVLRERYIAIVDDTPVGWSLGTPLSYIGLGALAGVKKPAAPVLTEEQQREVFSEQPGGEAAILLTLYDFALANNLFCHHLISIPASEKGQAPPFSSLLSFSSYLYQHAYRSMRASAYAYLTLLILLILVEEPALAKLLCETSAPVRLCRQRPPQLPLPKGDRPYIAAIIDLIVDGINHNLRKRLDTNFYKQSIYVLSRIISHLAKSHTKLPCHWSELWRSLLSFVRFLTTYADDLRNLPGIMELVESLTDLLTTAMSNGEAFLPDSAAYDDLFYKLVESGEALIKFRDVYRLAEPDEDKPINTLIGVSKHYQELIESHKNKSTHLTPREVQKIIKEGYETLSIETREGVEQASQMEKYREVDHKVELKKIARVTVLDAAGLVYSI</sequence>
<evidence type="ECO:0000259" key="5">
    <source>
        <dbReference type="SMART" id="SM01158"/>
    </source>
</evidence>
<dbReference type="RefSeq" id="XP_007922259.1">
    <property type="nucleotide sequence ID" value="XM_007924068.1"/>
</dbReference>
<dbReference type="OrthoDB" id="2012278at2759"/>
<dbReference type="VEuPathDB" id="FungiDB:MYCFIDRAFT_129541"/>
<keyword evidence="4" id="KW-0472">Membrane</keyword>
<dbReference type="KEGG" id="pfj:MYCFIDRAFT_129541"/>
<keyword evidence="3" id="KW-1133">Transmembrane helix</keyword>
<evidence type="ECO:0000256" key="2">
    <source>
        <dbReference type="ARBA" id="ARBA00022692"/>
    </source>
</evidence>
<evidence type="ECO:0000256" key="4">
    <source>
        <dbReference type="ARBA" id="ARBA00023136"/>
    </source>
</evidence>
<accession>N1QD47</accession>
<dbReference type="GeneID" id="19330709"/>
<keyword evidence="7" id="KW-1185">Reference proteome</keyword>
<organism evidence="6 7">
    <name type="scientific">Pseudocercospora fijiensis (strain CIRAD86)</name>
    <name type="common">Black leaf streak disease fungus</name>
    <name type="synonym">Mycosphaerella fijiensis</name>
    <dbReference type="NCBI Taxonomy" id="383855"/>
    <lineage>
        <taxon>Eukaryota</taxon>
        <taxon>Fungi</taxon>
        <taxon>Dikarya</taxon>
        <taxon>Ascomycota</taxon>
        <taxon>Pezizomycotina</taxon>
        <taxon>Dothideomycetes</taxon>
        <taxon>Dothideomycetidae</taxon>
        <taxon>Mycosphaerellales</taxon>
        <taxon>Mycosphaerellaceae</taxon>
        <taxon>Pseudocercospora</taxon>
    </lineage>
</organism>
<dbReference type="InterPro" id="IPR039868">
    <property type="entry name" value="ARMD3-like"/>
</dbReference>
<dbReference type="HOGENOM" id="CLU_029861_1_1_1"/>
<dbReference type="Proteomes" id="UP000016932">
    <property type="component" value="Unassembled WGS sequence"/>
</dbReference>
<dbReference type="Pfam" id="PF08427">
    <property type="entry name" value="ARMH3_C"/>
    <property type="match status" value="1"/>
</dbReference>
<evidence type="ECO:0000256" key="1">
    <source>
        <dbReference type="ARBA" id="ARBA00004370"/>
    </source>
</evidence>
<keyword evidence="2" id="KW-0812">Transmembrane</keyword>
<name>N1QD47_PSEFD</name>
<dbReference type="InterPro" id="IPR013636">
    <property type="entry name" value="ARMH3_C"/>
</dbReference>
<comment type="subcellular location">
    <subcellularLocation>
        <location evidence="1">Membrane</location>
    </subcellularLocation>
</comment>
<evidence type="ECO:0000313" key="7">
    <source>
        <dbReference type="Proteomes" id="UP000016932"/>
    </source>
</evidence>